<dbReference type="Pfam" id="PF13310">
    <property type="entry name" value="Virulence_RhuM"/>
    <property type="match status" value="1"/>
</dbReference>
<comment type="caution">
    <text evidence="1">The sequence shown here is derived from an EMBL/GenBank/DDBJ whole genome shotgun (WGS) entry which is preliminary data.</text>
</comment>
<organism evidence="1">
    <name type="scientific">mine drainage metagenome</name>
    <dbReference type="NCBI Taxonomy" id="410659"/>
    <lineage>
        <taxon>unclassified sequences</taxon>
        <taxon>metagenomes</taxon>
        <taxon>ecological metagenomes</taxon>
    </lineage>
</organism>
<accession>A0A1J5REI5</accession>
<evidence type="ECO:0000313" key="1">
    <source>
        <dbReference type="EMBL" id="OIQ90415.1"/>
    </source>
</evidence>
<name>A0A1J5REI5_9ZZZZ</name>
<dbReference type="AlphaFoldDB" id="A0A1J5REI5"/>
<reference evidence="1" key="1">
    <citation type="submission" date="2016-10" db="EMBL/GenBank/DDBJ databases">
        <title>Sequence of Gallionella enrichment culture.</title>
        <authorList>
            <person name="Poehlein A."/>
            <person name="Muehling M."/>
            <person name="Daniel R."/>
        </authorList>
    </citation>
    <scope>NUCLEOTIDE SEQUENCE</scope>
</reference>
<sequence length="353" mass="40740">MQDDQASGEILLYQTEDGRTRIECRFENNTLWLSQVLMAELFQTTVPNINIHIKNILSEGELIEAATIKDYLIVRPEGARQVRRPVKYYSLDMIIAVGFRVRSPRGTAFRQWATARLKEYLEKGFVLDDERLKNPPGPGVPDYFDELLERIRDIRASEKRMYLKVRDIFALAADYQPDAAEAQQFFQIIQNKLHWAATGKTAAELIAERADHTQPNMGLTTWKGAKVRKTDVTAAKNYLREGEIQELNRIVTMYLDYAEDQARRRKVLYMRDWREKLDAFLQFNERDILTNAGKVAKEVADRLALEQYEQFHSRRLAAEASADEHAFEASVKNLPAKPACKKLGTAKKPEKKK</sequence>
<protein>
    <recommendedName>
        <fullName evidence="2">Hydroxyacid dehydrogenase</fullName>
    </recommendedName>
</protein>
<dbReference type="PANTHER" id="PTHR35810:SF1">
    <property type="entry name" value="CYTOPLASMIC PROTEIN"/>
    <property type="match status" value="1"/>
</dbReference>
<gene>
    <name evidence="1" type="ORF">GALL_277000</name>
</gene>
<dbReference type="InterPro" id="IPR011204">
    <property type="entry name" value="Virulence_RhuM-like"/>
</dbReference>
<dbReference type="PANTHER" id="PTHR35810">
    <property type="entry name" value="CYTOPLASMIC PROTEIN-RELATED"/>
    <property type="match status" value="1"/>
</dbReference>
<evidence type="ECO:0008006" key="2">
    <source>
        <dbReference type="Google" id="ProtNLM"/>
    </source>
</evidence>
<proteinExistence type="predicted"/>
<dbReference type="PIRSF" id="PIRSF015268">
    <property type="entry name" value="Virulence_RhuM"/>
    <property type="match status" value="1"/>
</dbReference>
<dbReference type="EMBL" id="MLJW01000293">
    <property type="protein sequence ID" value="OIQ90415.1"/>
    <property type="molecule type" value="Genomic_DNA"/>
</dbReference>